<dbReference type="PROSITE" id="PS50977">
    <property type="entry name" value="HTH_TETR_2"/>
    <property type="match status" value="1"/>
</dbReference>
<organism evidence="4 5">
    <name type="scientific">Paenibacillus monticola</name>
    <dbReference type="NCBI Taxonomy" id="2666075"/>
    <lineage>
        <taxon>Bacteria</taxon>
        <taxon>Bacillati</taxon>
        <taxon>Bacillota</taxon>
        <taxon>Bacilli</taxon>
        <taxon>Bacillales</taxon>
        <taxon>Paenibacillaceae</taxon>
        <taxon>Paenibacillus</taxon>
    </lineage>
</organism>
<protein>
    <submittedName>
        <fullName evidence="4">TetR family transcriptional regulator</fullName>
    </submittedName>
</protein>
<evidence type="ECO:0000313" key="5">
    <source>
        <dbReference type="Proteomes" id="UP000463051"/>
    </source>
</evidence>
<sequence length="194" mass="22183">MARITKSVEERRQEIIDTAKKLFMANGFEKTQIADISREIGVAQGLVYHYFKSKTELLYAIIDVISEENVETISQVITNNHGSALDCVSLIFTNLMNNENKEKYGILFSSIKADHGLMEYFNKMMSMRTEPLLLSLIEVGNEDGSWKCEYPRDTARFMLQGINGVVELYSQSQDVHQKQQVLNKIVLRTLGEHL</sequence>
<dbReference type="InterPro" id="IPR050624">
    <property type="entry name" value="HTH-type_Tx_Regulator"/>
</dbReference>
<gene>
    <name evidence="4" type="ORF">GJB61_25660</name>
</gene>
<proteinExistence type="predicted"/>
<dbReference type="RefSeq" id="WP_154121849.1">
    <property type="nucleotide sequence ID" value="NZ_WJXB01000013.1"/>
</dbReference>
<dbReference type="SUPFAM" id="SSF46689">
    <property type="entry name" value="Homeodomain-like"/>
    <property type="match status" value="1"/>
</dbReference>
<dbReference type="GO" id="GO:0003677">
    <property type="term" value="F:DNA binding"/>
    <property type="evidence" value="ECO:0007669"/>
    <property type="project" value="UniProtKB-UniRule"/>
</dbReference>
<keyword evidence="1 2" id="KW-0238">DNA-binding</keyword>
<dbReference type="AlphaFoldDB" id="A0A7X2HA57"/>
<feature type="DNA-binding region" description="H-T-H motif" evidence="2">
    <location>
        <begin position="32"/>
        <end position="51"/>
    </location>
</feature>
<dbReference type="PANTHER" id="PTHR43479:SF11">
    <property type="entry name" value="ACREF_ENVCD OPERON REPRESSOR-RELATED"/>
    <property type="match status" value="1"/>
</dbReference>
<evidence type="ECO:0000256" key="1">
    <source>
        <dbReference type="ARBA" id="ARBA00023125"/>
    </source>
</evidence>
<name>A0A7X2HA57_9BACL</name>
<dbReference type="Proteomes" id="UP000463051">
    <property type="component" value="Unassembled WGS sequence"/>
</dbReference>
<feature type="domain" description="HTH tetR-type" evidence="3">
    <location>
        <begin position="9"/>
        <end position="69"/>
    </location>
</feature>
<dbReference type="Pfam" id="PF00440">
    <property type="entry name" value="TetR_N"/>
    <property type="match status" value="1"/>
</dbReference>
<comment type="caution">
    <text evidence="4">The sequence shown here is derived from an EMBL/GenBank/DDBJ whole genome shotgun (WGS) entry which is preliminary data.</text>
</comment>
<accession>A0A7X2HA57</accession>
<dbReference type="EMBL" id="WJXB01000013">
    <property type="protein sequence ID" value="MRN56366.1"/>
    <property type="molecule type" value="Genomic_DNA"/>
</dbReference>
<dbReference type="InterPro" id="IPR009057">
    <property type="entry name" value="Homeodomain-like_sf"/>
</dbReference>
<keyword evidence="5" id="KW-1185">Reference proteome</keyword>
<dbReference type="Gene3D" id="1.10.357.10">
    <property type="entry name" value="Tetracycline Repressor, domain 2"/>
    <property type="match status" value="1"/>
</dbReference>
<dbReference type="PRINTS" id="PR00455">
    <property type="entry name" value="HTHTETR"/>
</dbReference>
<evidence type="ECO:0000259" key="3">
    <source>
        <dbReference type="PROSITE" id="PS50977"/>
    </source>
</evidence>
<dbReference type="InterPro" id="IPR001647">
    <property type="entry name" value="HTH_TetR"/>
</dbReference>
<dbReference type="PANTHER" id="PTHR43479">
    <property type="entry name" value="ACREF/ENVCD OPERON REPRESSOR-RELATED"/>
    <property type="match status" value="1"/>
</dbReference>
<evidence type="ECO:0000256" key="2">
    <source>
        <dbReference type="PROSITE-ProRule" id="PRU00335"/>
    </source>
</evidence>
<reference evidence="4 5" key="1">
    <citation type="submission" date="2019-11" db="EMBL/GenBank/DDBJ databases">
        <title>Paenibacillus monticola sp. nov., a novel PGPR strain isolated from mountain sample in China.</title>
        <authorList>
            <person name="Zhao Q."/>
            <person name="Li H.-P."/>
            <person name="Zhang J.-L."/>
        </authorList>
    </citation>
    <scope>NUCLEOTIDE SEQUENCE [LARGE SCALE GENOMIC DNA]</scope>
    <source>
        <strain evidence="4 5">LC-T2</strain>
    </source>
</reference>
<evidence type="ECO:0000313" key="4">
    <source>
        <dbReference type="EMBL" id="MRN56366.1"/>
    </source>
</evidence>